<dbReference type="Pfam" id="PF06140">
    <property type="entry name" value="Ifi-6-16"/>
    <property type="match status" value="1"/>
</dbReference>
<evidence type="ECO:0000256" key="2">
    <source>
        <dbReference type="ARBA" id="ARBA00007262"/>
    </source>
</evidence>
<gene>
    <name evidence="7" type="ORF">CALVIDRAFT_603550</name>
</gene>
<organism evidence="7 8">
    <name type="scientific">Calocera viscosa (strain TUFC12733)</name>
    <dbReference type="NCBI Taxonomy" id="1330018"/>
    <lineage>
        <taxon>Eukaryota</taxon>
        <taxon>Fungi</taxon>
        <taxon>Dikarya</taxon>
        <taxon>Basidiomycota</taxon>
        <taxon>Agaricomycotina</taxon>
        <taxon>Dacrymycetes</taxon>
        <taxon>Dacrymycetales</taxon>
        <taxon>Dacrymycetaceae</taxon>
        <taxon>Calocera</taxon>
    </lineage>
</organism>
<keyword evidence="5 6" id="KW-0472">Membrane</keyword>
<dbReference type="Gene3D" id="6.10.110.10">
    <property type="match status" value="1"/>
</dbReference>
<dbReference type="InterPro" id="IPR038213">
    <property type="entry name" value="IFI6/IFI27-like_sf"/>
</dbReference>
<dbReference type="STRING" id="1330018.A0A167FKL5"/>
<sequence>MSHVQTVVEKMLADLTEVRNVLARSVATEAVRRMNVLINTLESSGNQTEALRIAAKVLEGFNSKTVRNVGITATALGIIALLIPFSLAAFGFSAAGSVSGSAAATWQATFGGAVATGSTFATFQSFMMGAGAATMTTAGSILTPFGWMLSGLSWLFSKTSQA</sequence>
<keyword evidence="4 6" id="KW-1133">Transmembrane helix</keyword>
<protein>
    <submittedName>
        <fullName evidence="7">Uncharacterized protein</fullName>
    </submittedName>
</protein>
<comment type="similarity">
    <text evidence="2">Belongs to the IFI6/IFI27 family.</text>
</comment>
<dbReference type="PANTHER" id="PTHR16932:SF18">
    <property type="entry name" value="INTERFERON, ALPHA-INDUCIBLE PROTEIN 27-LIKE 2"/>
    <property type="match status" value="1"/>
</dbReference>
<evidence type="ECO:0000256" key="6">
    <source>
        <dbReference type="SAM" id="Phobius"/>
    </source>
</evidence>
<feature type="transmembrane region" description="Helical" evidence="6">
    <location>
        <begin position="69"/>
        <end position="92"/>
    </location>
</feature>
<reference evidence="7 8" key="1">
    <citation type="journal article" date="2016" name="Mol. Biol. Evol.">
        <title>Comparative Genomics of Early-Diverging Mushroom-Forming Fungi Provides Insights into the Origins of Lignocellulose Decay Capabilities.</title>
        <authorList>
            <person name="Nagy L.G."/>
            <person name="Riley R."/>
            <person name="Tritt A."/>
            <person name="Adam C."/>
            <person name="Daum C."/>
            <person name="Floudas D."/>
            <person name="Sun H."/>
            <person name="Yadav J.S."/>
            <person name="Pangilinan J."/>
            <person name="Larsson K.H."/>
            <person name="Matsuura K."/>
            <person name="Barry K."/>
            <person name="Labutti K."/>
            <person name="Kuo R."/>
            <person name="Ohm R.A."/>
            <person name="Bhattacharya S.S."/>
            <person name="Shirouzu T."/>
            <person name="Yoshinaga Y."/>
            <person name="Martin F.M."/>
            <person name="Grigoriev I.V."/>
            <person name="Hibbett D.S."/>
        </authorList>
    </citation>
    <scope>NUCLEOTIDE SEQUENCE [LARGE SCALE GENOMIC DNA]</scope>
    <source>
        <strain evidence="7 8">TUFC12733</strain>
    </source>
</reference>
<proteinExistence type="inferred from homology"/>
<evidence type="ECO:0000313" key="8">
    <source>
        <dbReference type="Proteomes" id="UP000076738"/>
    </source>
</evidence>
<dbReference type="Proteomes" id="UP000076738">
    <property type="component" value="Unassembled WGS sequence"/>
</dbReference>
<dbReference type="EMBL" id="KV417378">
    <property type="protein sequence ID" value="KZO89593.1"/>
    <property type="molecule type" value="Genomic_DNA"/>
</dbReference>
<evidence type="ECO:0000256" key="5">
    <source>
        <dbReference type="ARBA" id="ARBA00023136"/>
    </source>
</evidence>
<comment type="subcellular location">
    <subcellularLocation>
        <location evidence="1">Membrane</location>
        <topology evidence="1">Multi-pass membrane protein</topology>
    </subcellularLocation>
</comment>
<dbReference type="AlphaFoldDB" id="A0A167FKL5"/>
<keyword evidence="3 6" id="KW-0812">Transmembrane</keyword>
<evidence type="ECO:0000256" key="4">
    <source>
        <dbReference type="ARBA" id="ARBA00022989"/>
    </source>
</evidence>
<evidence type="ECO:0000313" key="7">
    <source>
        <dbReference type="EMBL" id="KZO89593.1"/>
    </source>
</evidence>
<evidence type="ECO:0000256" key="3">
    <source>
        <dbReference type="ARBA" id="ARBA00022692"/>
    </source>
</evidence>
<name>A0A167FKL5_CALVF</name>
<dbReference type="GO" id="GO:0016020">
    <property type="term" value="C:membrane"/>
    <property type="evidence" value="ECO:0007669"/>
    <property type="project" value="UniProtKB-SubCell"/>
</dbReference>
<accession>A0A167FKL5</accession>
<evidence type="ECO:0000256" key="1">
    <source>
        <dbReference type="ARBA" id="ARBA00004141"/>
    </source>
</evidence>
<dbReference type="PANTHER" id="PTHR16932">
    <property type="entry name" value="INTERFERON ALPHA-INDUCIBLE PROTEIN 27"/>
    <property type="match status" value="1"/>
</dbReference>
<keyword evidence="8" id="KW-1185">Reference proteome</keyword>
<feature type="transmembrane region" description="Helical" evidence="6">
    <location>
        <begin position="135"/>
        <end position="156"/>
    </location>
</feature>
<dbReference type="InterPro" id="IPR009311">
    <property type="entry name" value="IFI6/IFI27-like"/>
</dbReference>